<evidence type="ECO:0000256" key="1">
    <source>
        <dbReference type="ARBA" id="ARBA00022679"/>
    </source>
</evidence>
<dbReference type="CDD" id="cd00475">
    <property type="entry name" value="Cis_IPPS"/>
    <property type="match status" value="1"/>
</dbReference>
<evidence type="ECO:0000256" key="2">
    <source>
        <dbReference type="ARBA" id="ARBA00038453"/>
    </source>
</evidence>
<evidence type="ECO:0000313" key="6">
    <source>
        <dbReference type="Proteomes" id="UP001145799"/>
    </source>
</evidence>
<feature type="binding site" evidence="3">
    <location>
        <position position="38"/>
    </location>
    <ligand>
        <name>substrate</name>
    </ligand>
</feature>
<comment type="subunit">
    <text evidence="3">Homodimer.</text>
</comment>
<comment type="similarity">
    <text evidence="2">Belongs to the UPP synthase family. Z-FPP synthase subfamily.</text>
</comment>
<dbReference type="Gene3D" id="3.40.1180.10">
    <property type="entry name" value="Decaprenyl diphosphate synthase-like"/>
    <property type="match status" value="1"/>
</dbReference>
<dbReference type="GO" id="GO:0000287">
    <property type="term" value="F:magnesium ion binding"/>
    <property type="evidence" value="ECO:0007669"/>
    <property type="project" value="UniProtKB-UniRule"/>
</dbReference>
<dbReference type="EC" id="2.5.1.-" evidence="3"/>
<dbReference type="NCBIfam" id="TIGR00055">
    <property type="entry name" value="uppS"/>
    <property type="match status" value="1"/>
</dbReference>
<dbReference type="InterPro" id="IPR018520">
    <property type="entry name" value="UPP_synth-like_CS"/>
</dbReference>
<feature type="binding site" evidence="3">
    <location>
        <begin position="79"/>
        <end position="81"/>
    </location>
    <ligand>
        <name>substrate</name>
    </ligand>
</feature>
<feature type="active site" description="Proton acceptor" evidence="3">
    <location>
        <position position="82"/>
    </location>
</feature>
<comment type="caution">
    <text evidence="3">Lacks conserved residue(s) required for the propagation of feature annotation.</text>
</comment>
<feature type="active site" evidence="3">
    <location>
        <position position="33"/>
    </location>
</feature>
<keyword evidence="3" id="KW-0460">Magnesium</keyword>
<keyword evidence="1 3" id="KW-0808">Transferase</keyword>
<dbReference type="GO" id="GO:0016094">
    <property type="term" value="P:polyprenol biosynthetic process"/>
    <property type="evidence" value="ECO:0007669"/>
    <property type="project" value="TreeGrafter"/>
</dbReference>
<proteinExistence type="inferred from homology"/>
<dbReference type="SUPFAM" id="SSF64005">
    <property type="entry name" value="Undecaprenyl diphosphate synthase"/>
    <property type="match status" value="1"/>
</dbReference>
<dbReference type="EMBL" id="JAPZVQ010000012">
    <property type="protein sequence ID" value="MDA1386933.1"/>
    <property type="molecule type" value="Genomic_DNA"/>
</dbReference>
<reference evidence="5 7" key="2">
    <citation type="submission" date="2023-07" db="EMBL/GenBank/DDBJ databases">
        <title>Sequencing the genomes of 1000 actinobacteria strains.</title>
        <authorList>
            <person name="Klenk H.-P."/>
        </authorList>
    </citation>
    <scope>NUCLEOTIDE SEQUENCE [LARGE SCALE GENOMIC DNA]</scope>
    <source>
        <strain evidence="5 7">DSM 44724</strain>
    </source>
</reference>
<feature type="binding site" evidence="3">
    <location>
        <begin position="34"/>
        <end position="37"/>
    </location>
    <ligand>
        <name>substrate</name>
    </ligand>
</feature>
<feature type="binding site" evidence="3">
    <location>
        <position position="225"/>
    </location>
    <ligand>
        <name>Mg(2+)</name>
        <dbReference type="ChEBI" id="CHEBI:18420"/>
    </ligand>
</feature>
<dbReference type="Proteomes" id="UP001183604">
    <property type="component" value="Unassembled WGS sequence"/>
</dbReference>
<sequence>MRAPRILYRWYAKRLRRKLNADLLPAHVAVAMDGNRRWARQQGFDDPGIGHRYGAEHLDDLLAWCAGIGIAHVTVYVASTDNLTKRAGGEVAHLMSMIETIVAERLMHPGNPWRLHLAGRLDDLPDSTAHALETARDATADRTGGHLTVAIGYDGQAEIVDAVRSLLETEAAQGATIDDLAERLTAADIGAHRYTPDLPAADLIIRTSGERRLSSFLLWQSAGAELSFCDVYWPGFRHIDFLRALRDYTERRLTRQAEAARRESARAA</sequence>
<keyword evidence="7" id="KW-1185">Reference proteome</keyword>
<feature type="binding site" evidence="3">
    <location>
        <position position="206"/>
    </location>
    <ligand>
        <name>substrate</name>
    </ligand>
</feature>
<name>A0A9X3PW27_9ACTN</name>
<comment type="cofactor">
    <cofactor evidence="3">
        <name>Mg(2+)</name>
        <dbReference type="ChEBI" id="CHEBI:18420"/>
    </cofactor>
    <text evidence="3">Binds 2 magnesium ions per subunit.</text>
</comment>
<feature type="binding site" evidence="3">
    <location>
        <position position="86"/>
    </location>
    <ligand>
        <name>substrate</name>
    </ligand>
</feature>
<dbReference type="Proteomes" id="UP001145799">
    <property type="component" value="Unassembled WGS sequence"/>
</dbReference>
<dbReference type="InterPro" id="IPR001441">
    <property type="entry name" value="UPP_synth-like"/>
</dbReference>
<dbReference type="PANTHER" id="PTHR10291">
    <property type="entry name" value="DEHYDRODOLICHYL DIPHOSPHATE SYNTHASE FAMILY MEMBER"/>
    <property type="match status" value="1"/>
</dbReference>
<comment type="caution">
    <text evidence="4">The sequence shown here is derived from an EMBL/GenBank/DDBJ whole genome shotgun (WGS) entry which is preliminary data.</text>
</comment>
<gene>
    <name evidence="4" type="primary">uppS</name>
    <name evidence="5" type="ORF">J2S69_005313</name>
    <name evidence="4" type="ORF">O2L01_18185</name>
</gene>
<dbReference type="HAMAP" id="MF_01139">
    <property type="entry name" value="ISPT"/>
    <property type="match status" value="1"/>
</dbReference>
<comment type="function">
    <text evidence="3">Catalyzes the condensation of isopentenyl diphosphate (IPP) with allylic pyrophosphates generating different type of terpenoids.</text>
</comment>
<accession>A0A9X3PW27</accession>
<dbReference type="EMBL" id="JAVDYD010000001">
    <property type="protein sequence ID" value="MDR7341594.1"/>
    <property type="molecule type" value="Genomic_DNA"/>
</dbReference>
<evidence type="ECO:0000313" key="5">
    <source>
        <dbReference type="EMBL" id="MDR7341594.1"/>
    </source>
</evidence>
<dbReference type="AlphaFoldDB" id="A0A9X3PW27"/>
<reference evidence="4" key="1">
    <citation type="submission" date="2022-12" db="EMBL/GenBank/DDBJ databases">
        <title>Gycomyces niveus sp.nov., a novel actinomycete isolated from soil in Shouguang.</title>
        <authorList>
            <person name="Yang X."/>
        </authorList>
    </citation>
    <scope>NUCLEOTIDE SEQUENCE</scope>
    <source>
        <strain evidence="4">DSM 44724</strain>
    </source>
</reference>
<protein>
    <recommendedName>
        <fullName evidence="3">Isoprenyl transferase</fullName>
        <ecNumber evidence="3">2.5.1.-</ecNumber>
    </recommendedName>
</protein>
<evidence type="ECO:0000313" key="7">
    <source>
        <dbReference type="Proteomes" id="UP001183604"/>
    </source>
</evidence>
<dbReference type="GO" id="GO:0045547">
    <property type="term" value="F:ditrans,polycis-polyprenyl diphosphate synthase [(2E,6E)-farnesyl diphosphate specific] activity"/>
    <property type="evidence" value="ECO:0007669"/>
    <property type="project" value="TreeGrafter"/>
</dbReference>
<dbReference type="InterPro" id="IPR036424">
    <property type="entry name" value="UPP_synth-like_sf"/>
</dbReference>
<organism evidence="4 6">
    <name type="scientific">Glycomyces lechevalierae</name>
    <dbReference type="NCBI Taxonomy" id="256034"/>
    <lineage>
        <taxon>Bacteria</taxon>
        <taxon>Bacillati</taxon>
        <taxon>Actinomycetota</taxon>
        <taxon>Actinomycetes</taxon>
        <taxon>Glycomycetales</taxon>
        <taxon>Glycomycetaceae</taxon>
        <taxon>Glycomyces</taxon>
    </lineage>
</organism>
<feature type="binding site" evidence="3">
    <location>
        <position position="51"/>
    </location>
    <ligand>
        <name>substrate</name>
    </ligand>
</feature>
<dbReference type="RefSeq" id="WP_270123420.1">
    <property type="nucleotide sequence ID" value="NZ_BAAAOM010000001.1"/>
</dbReference>
<feature type="binding site" evidence="3">
    <location>
        <begin position="212"/>
        <end position="214"/>
    </location>
    <ligand>
        <name>substrate</name>
    </ligand>
</feature>
<evidence type="ECO:0000313" key="4">
    <source>
        <dbReference type="EMBL" id="MDA1386933.1"/>
    </source>
</evidence>
<dbReference type="Pfam" id="PF01255">
    <property type="entry name" value="Prenyltransf"/>
    <property type="match status" value="1"/>
</dbReference>
<dbReference type="PANTHER" id="PTHR10291:SF43">
    <property type="entry name" value="DEHYDRODOLICHYL DIPHOSPHATE SYNTHASE COMPLEX SUBUNIT DHDDS"/>
    <property type="match status" value="1"/>
</dbReference>
<feature type="binding site" evidence="3">
    <location>
        <position position="33"/>
    </location>
    <ligand>
        <name>Mg(2+)</name>
        <dbReference type="ChEBI" id="CHEBI:18420"/>
    </ligand>
</feature>
<evidence type="ECO:0000256" key="3">
    <source>
        <dbReference type="HAMAP-Rule" id="MF_01139"/>
    </source>
</evidence>
<keyword evidence="3" id="KW-0479">Metal-binding</keyword>
<dbReference type="PROSITE" id="PS01066">
    <property type="entry name" value="UPP_SYNTHASE"/>
    <property type="match status" value="1"/>
</dbReference>